<dbReference type="EMBL" id="CP014675">
    <property type="protein sequence ID" value="AOX18421.1"/>
    <property type="molecule type" value="Genomic_DNA"/>
</dbReference>
<proteinExistence type="predicted"/>
<protein>
    <submittedName>
        <fullName evidence="1">Uncharacterized protein</fullName>
    </submittedName>
</protein>
<keyword evidence="1" id="KW-0614">Plasmid</keyword>
<name>A0A1D8UXT9_9PROT</name>
<reference evidence="1 2" key="1">
    <citation type="journal article" date="2016" name="Microb. Cell Fact.">
        <title>Dissection of exopolysaccharide biosynthesis in Kozakia baliensis.</title>
        <authorList>
            <person name="Brandt J.U."/>
            <person name="Jakob F."/>
            <person name="Behr J."/>
            <person name="Geissler A.J."/>
            <person name="Vogel R.F."/>
        </authorList>
    </citation>
    <scope>NUCLEOTIDE SEQUENCE [LARGE SCALE GENOMIC DNA]</scope>
    <source>
        <strain evidence="1 2">DSM 14400</strain>
        <plasmid evidence="2">Plasmid pkb14400_1</plasmid>
    </source>
</reference>
<geneLocation type="plasmid" evidence="2">
    <name>pkb14400_1</name>
</geneLocation>
<dbReference type="Proteomes" id="UP000179145">
    <property type="component" value="Plasmid pKB14400_1"/>
</dbReference>
<keyword evidence="2" id="KW-1185">Reference proteome</keyword>
<evidence type="ECO:0000313" key="2">
    <source>
        <dbReference type="Proteomes" id="UP000179145"/>
    </source>
</evidence>
<gene>
    <name evidence="1" type="ORF">A0U89_13970</name>
</gene>
<organism evidence="1 2">
    <name type="scientific">Kozakia baliensis</name>
    <dbReference type="NCBI Taxonomy" id="153496"/>
    <lineage>
        <taxon>Bacteria</taxon>
        <taxon>Pseudomonadati</taxon>
        <taxon>Pseudomonadota</taxon>
        <taxon>Alphaproteobacteria</taxon>
        <taxon>Acetobacterales</taxon>
        <taxon>Acetobacteraceae</taxon>
        <taxon>Kozakia</taxon>
    </lineage>
</organism>
<accession>A0A1D8UXT9</accession>
<dbReference type="AlphaFoldDB" id="A0A1D8UXT9"/>
<dbReference type="KEGG" id="kba:A0U89_13970"/>
<evidence type="ECO:0000313" key="1">
    <source>
        <dbReference type="EMBL" id="AOX18421.1"/>
    </source>
</evidence>
<sequence>MNRSFSSSILPALRITGLRTARYLPSRKTLGMLTVMAFALTIDHAFAQAANGSSNGIGSQVQGMSQEGLTTTGFVASMVMYGASFICLIGGAWALWQSRNEQNRSPGKIGMGVAGLILCGLFATGPQWINKSANTASGGQATVGTQAQAYQFTGGN</sequence>